<dbReference type="Pfam" id="PF02661">
    <property type="entry name" value="Fic"/>
    <property type="match status" value="1"/>
</dbReference>
<dbReference type="PROSITE" id="PS51459">
    <property type="entry name" value="FIDO"/>
    <property type="match status" value="1"/>
</dbReference>
<dbReference type="Proteomes" id="UP001566331">
    <property type="component" value="Unassembled WGS sequence"/>
</dbReference>
<organism evidence="2 3">
    <name type="scientific">Luteimonas salinilitoris</name>
    <dbReference type="NCBI Taxonomy" id="3237697"/>
    <lineage>
        <taxon>Bacteria</taxon>
        <taxon>Pseudomonadati</taxon>
        <taxon>Pseudomonadota</taxon>
        <taxon>Gammaproteobacteria</taxon>
        <taxon>Lysobacterales</taxon>
        <taxon>Lysobacteraceae</taxon>
        <taxon>Luteimonas</taxon>
    </lineage>
</organism>
<dbReference type="SUPFAM" id="SSF140931">
    <property type="entry name" value="Fic-like"/>
    <property type="match status" value="1"/>
</dbReference>
<keyword evidence="3" id="KW-1185">Reference proteome</keyword>
<name>A0ABV4HMQ8_9GAMM</name>
<protein>
    <submittedName>
        <fullName evidence="2">Fic family protein</fullName>
    </submittedName>
</protein>
<dbReference type="InterPro" id="IPR003812">
    <property type="entry name" value="Fido"/>
</dbReference>
<dbReference type="PANTHER" id="PTHR13504:SF38">
    <property type="entry name" value="FIDO DOMAIN-CONTAINING PROTEIN"/>
    <property type="match status" value="1"/>
</dbReference>
<dbReference type="InterPro" id="IPR036597">
    <property type="entry name" value="Fido-like_dom_sf"/>
</dbReference>
<accession>A0ABV4HMQ8</accession>
<dbReference type="InterPro" id="IPR040198">
    <property type="entry name" value="Fido_containing"/>
</dbReference>
<reference evidence="2 3" key="1">
    <citation type="submission" date="2024-07" db="EMBL/GenBank/DDBJ databases">
        <title>Luteimonas salilacus sp. nov., isolated from the shore soil of Salt Lake in Tibet of China.</title>
        <authorList>
            <person name="Zhang X."/>
            <person name="Li A."/>
        </authorList>
    </citation>
    <scope>NUCLEOTIDE SEQUENCE [LARGE SCALE GENOMIC DNA]</scope>
    <source>
        <strain evidence="2 3">B3-2-R+30</strain>
    </source>
</reference>
<sequence>MGSNIDTPIGRVVQVPSGVTGKILSYFTPVSFIELLGRSRNCVPPTRIQRDPVTGLLLLRAATRDSSGSIDIGQARRFIGVMFGERQFHLARFLELAKEITPKAMELRNEIVFSGSVVPSSAEIIYPPDDVLPELLRSLEAGFASEDIINLDPLLRSVIVGLYCVHIHPFLDGNGRWSRLMASYSAHQASDIWPAMAGVAFMNSCKEMLAKKIWPEARIQGLRKYLELAVEFERALENELSTTGLIDLFDTFSRALVGGSVEKRKRIHLLGGMLISGVLPMAALRSTLNLSSRAAEGRMRSAASVGAMIHFDGEKLNAEAYSKELDFTIEKAVKIIDESAIGERNGIFNI</sequence>
<dbReference type="RefSeq" id="WP_370563245.1">
    <property type="nucleotide sequence ID" value="NZ_JBFWIB010000003.1"/>
</dbReference>
<evidence type="ECO:0000313" key="3">
    <source>
        <dbReference type="Proteomes" id="UP001566331"/>
    </source>
</evidence>
<evidence type="ECO:0000313" key="2">
    <source>
        <dbReference type="EMBL" id="MEZ0473121.1"/>
    </source>
</evidence>
<comment type="caution">
    <text evidence="2">The sequence shown here is derived from an EMBL/GenBank/DDBJ whole genome shotgun (WGS) entry which is preliminary data.</text>
</comment>
<dbReference type="PANTHER" id="PTHR13504">
    <property type="entry name" value="FIDO DOMAIN-CONTAINING PROTEIN DDB_G0283145"/>
    <property type="match status" value="1"/>
</dbReference>
<dbReference type="Gene3D" id="1.10.3290.10">
    <property type="entry name" value="Fido-like domain"/>
    <property type="match status" value="1"/>
</dbReference>
<feature type="domain" description="Fido" evidence="1">
    <location>
        <begin position="88"/>
        <end position="231"/>
    </location>
</feature>
<gene>
    <name evidence="2" type="ORF">AB6713_00595</name>
</gene>
<evidence type="ECO:0000259" key="1">
    <source>
        <dbReference type="PROSITE" id="PS51459"/>
    </source>
</evidence>
<proteinExistence type="predicted"/>
<dbReference type="EMBL" id="JBFWIC010000001">
    <property type="protein sequence ID" value="MEZ0473121.1"/>
    <property type="molecule type" value="Genomic_DNA"/>
</dbReference>